<protein>
    <recommendedName>
        <fullName evidence="1">non-specific serine/threonine protein kinase</fullName>
        <ecNumber evidence="1">2.7.11.1</ecNumber>
    </recommendedName>
</protein>
<name>A0ABR4MAE6_9PEZI</name>
<sequence length="435" mass="49147">MSNATVASPPPTPPMGKRGEKRFKNMTTPCEWIEDYYPGNYHPVILGDVFKNGQYKVIRKLGDGAFSTVWLARDLKNDQYIALKILISKISESTTELEMLHHIVKTAPTESAKYVTKLLDEFEHHGPNGVHKCLAFEPMGPSANSMVEELPQFNPRMFGMRVRYPPQMAKGILKQALQALAFLHNNGIAHGDFQPGNILFVADNINSVPEEMLRQAEDVENYSISEPVERLDGKEDKWAPKYLCVGQSLAPFTNHGEDFKVKLSDLGGSYFFNKPPAKVLTPIGLRPPEMIITGTVDKTADIWSFGCLLFELVAGEPLFLIEDRQFEDDEHVLVLIARLGFLPDELFNAWKPSSLYYTPDKKLFNTEYGGHTEGEDPFITQDMFVSLEQAFDHAKPDLSEEEASQVKSLIRRILHYDPLQRPSPAEILSDPWFSQ</sequence>
<keyword evidence="5 12" id="KW-0418">Kinase</keyword>
<dbReference type="InterPro" id="IPR051334">
    <property type="entry name" value="SRPK"/>
</dbReference>
<dbReference type="Gene3D" id="1.10.510.10">
    <property type="entry name" value="Transferase(Phosphotransferase) domain 1"/>
    <property type="match status" value="1"/>
</dbReference>
<evidence type="ECO:0000256" key="2">
    <source>
        <dbReference type="ARBA" id="ARBA00022527"/>
    </source>
</evidence>
<evidence type="ECO:0000313" key="12">
    <source>
        <dbReference type="EMBL" id="KAL2885248.1"/>
    </source>
</evidence>
<dbReference type="EC" id="2.7.11.1" evidence="1"/>
<dbReference type="GO" id="GO:0016301">
    <property type="term" value="F:kinase activity"/>
    <property type="evidence" value="ECO:0007669"/>
    <property type="project" value="UniProtKB-KW"/>
</dbReference>
<keyword evidence="4 9" id="KW-0547">Nucleotide-binding</keyword>
<accession>A0ABR4MAE6</accession>
<dbReference type="RefSeq" id="XP_070856428.1">
    <property type="nucleotide sequence ID" value="XM_071004268.1"/>
</dbReference>
<keyword evidence="13" id="KW-1185">Reference proteome</keyword>
<dbReference type="PANTHER" id="PTHR47634:SF9">
    <property type="entry name" value="PROTEIN KINASE DOMAIN-CONTAINING PROTEIN-RELATED"/>
    <property type="match status" value="1"/>
</dbReference>
<dbReference type="Proteomes" id="UP001610728">
    <property type="component" value="Unassembled WGS sequence"/>
</dbReference>
<evidence type="ECO:0000256" key="1">
    <source>
        <dbReference type="ARBA" id="ARBA00012513"/>
    </source>
</evidence>
<evidence type="ECO:0000313" key="13">
    <source>
        <dbReference type="Proteomes" id="UP001610728"/>
    </source>
</evidence>
<comment type="catalytic activity">
    <reaction evidence="8">
        <text>L-seryl-[protein] + ATP = O-phospho-L-seryl-[protein] + ADP + H(+)</text>
        <dbReference type="Rhea" id="RHEA:17989"/>
        <dbReference type="Rhea" id="RHEA-COMP:9863"/>
        <dbReference type="Rhea" id="RHEA-COMP:11604"/>
        <dbReference type="ChEBI" id="CHEBI:15378"/>
        <dbReference type="ChEBI" id="CHEBI:29999"/>
        <dbReference type="ChEBI" id="CHEBI:30616"/>
        <dbReference type="ChEBI" id="CHEBI:83421"/>
        <dbReference type="ChEBI" id="CHEBI:456216"/>
        <dbReference type="EC" id="2.7.11.1"/>
    </reaction>
</comment>
<dbReference type="PROSITE" id="PS50011">
    <property type="entry name" value="PROTEIN_KINASE_DOM"/>
    <property type="match status" value="1"/>
</dbReference>
<dbReference type="Gene3D" id="3.30.200.20">
    <property type="entry name" value="Phosphorylase Kinase, domain 1"/>
    <property type="match status" value="1"/>
</dbReference>
<organism evidence="12 13">
    <name type="scientific">Ceratocystis lukuohia</name>
    <dbReference type="NCBI Taxonomy" id="2019550"/>
    <lineage>
        <taxon>Eukaryota</taxon>
        <taxon>Fungi</taxon>
        <taxon>Dikarya</taxon>
        <taxon>Ascomycota</taxon>
        <taxon>Pezizomycotina</taxon>
        <taxon>Sordariomycetes</taxon>
        <taxon>Hypocreomycetidae</taxon>
        <taxon>Microascales</taxon>
        <taxon>Ceratocystidaceae</taxon>
        <taxon>Ceratocystis</taxon>
    </lineage>
</organism>
<dbReference type="Pfam" id="PF00069">
    <property type="entry name" value="Pkinase"/>
    <property type="match status" value="2"/>
</dbReference>
<feature type="domain" description="Protein kinase" evidence="11">
    <location>
        <begin position="55"/>
        <end position="433"/>
    </location>
</feature>
<dbReference type="InterPro" id="IPR000719">
    <property type="entry name" value="Prot_kinase_dom"/>
</dbReference>
<dbReference type="SUPFAM" id="SSF56112">
    <property type="entry name" value="Protein kinase-like (PK-like)"/>
    <property type="match status" value="1"/>
</dbReference>
<dbReference type="PROSITE" id="PS00107">
    <property type="entry name" value="PROTEIN_KINASE_ATP"/>
    <property type="match status" value="1"/>
</dbReference>
<evidence type="ECO:0000256" key="10">
    <source>
        <dbReference type="SAM" id="MobiDB-lite"/>
    </source>
</evidence>
<evidence type="ECO:0000256" key="5">
    <source>
        <dbReference type="ARBA" id="ARBA00022777"/>
    </source>
</evidence>
<dbReference type="PANTHER" id="PTHR47634">
    <property type="entry name" value="PROTEIN KINASE DOMAIN-CONTAINING PROTEIN-RELATED"/>
    <property type="match status" value="1"/>
</dbReference>
<feature type="region of interest" description="Disordered" evidence="10">
    <location>
        <begin position="1"/>
        <end position="21"/>
    </location>
</feature>
<dbReference type="InterPro" id="IPR017441">
    <property type="entry name" value="Protein_kinase_ATP_BS"/>
</dbReference>
<evidence type="ECO:0000256" key="9">
    <source>
        <dbReference type="PROSITE-ProRule" id="PRU10141"/>
    </source>
</evidence>
<evidence type="ECO:0000256" key="6">
    <source>
        <dbReference type="ARBA" id="ARBA00022840"/>
    </source>
</evidence>
<keyword evidence="6 9" id="KW-0067">ATP-binding</keyword>
<dbReference type="InterPro" id="IPR011009">
    <property type="entry name" value="Kinase-like_dom_sf"/>
</dbReference>
<comment type="catalytic activity">
    <reaction evidence="7">
        <text>L-threonyl-[protein] + ATP = O-phospho-L-threonyl-[protein] + ADP + H(+)</text>
        <dbReference type="Rhea" id="RHEA:46608"/>
        <dbReference type="Rhea" id="RHEA-COMP:11060"/>
        <dbReference type="Rhea" id="RHEA-COMP:11605"/>
        <dbReference type="ChEBI" id="CHEBI:15378"/>
        <dbReference type="ChEBI" id="CHEBI:30013"/>
        <dbReference type="ChEBI" id="CHEBI:30616"/>
        <dbReference type="ChEBI" id="CHEBI:61977"/>
        <dbReference type="ChEBI" id="CHEBI:456216"/>
        <dbReference type="EC" id="2.7.11.1"/>
    </reaction>
</comment>
<reference evidence="12 13" key="1">
    <citation type="submission" date="2020-05" db="EMBL/GenBank/DDBJ databases">
        <title>Ceratocystis lukuohia genome.</title>
        <authorList>
            <person name="Harrington T.C."/>
            <person name="Kim K."/>
            <person name="Mayers C.G."/>
        </authorList>
    </citation>
    <scope>NUCLEOTIDE SEQUENCE [LARGE SCALE GENOMIC DNA]</scope>
    <source>
        <strain evidence="12 13">C4212</strain>
    </source>
</reference>
<comment type="caution">
    <text evidence="12">The sequence shown here is derived from an EMBL/GenBank/DDBJ whole genome shotgun (WGS) entry which is preliminary data.</text>
</comment>
<evidence type="ECO:0000259" key="11">
    <source>
        <dbReference type="PROSITE" id="PS50011"/>
    </source>
</evidence>
<keyword evidence="2" id="KW-0723">Serine/threonine-protein kinase</keyword>
<gene>
    <name evidence="12" type="ORF">HOO65_080198</name>
</gene>
<feature type="binding site" evidence="9">
    <location>
        <position position="84"/>
    </location>
    <ligand>
        <name>ATP</name>
        <dbReference type="ChEBI" id="CHEBI:30616"/>
    </ligand>
</feature>
<keyword evidence="3" id="KW-0808">Transferase</keyword>
<evidence type="ECO:0000256" key="8">
    <source>
        <dbReference type="ARBA" id="ARBA00048679"/>
    </source>
</evidence>
<dbReference type="EMBL" id="JABSNW010000008">
    <property type="protein sequence ID" value="KAL2885248.1"/>
    <property type="molecule type" value="Genomic_DNA"/>
</dbReference>
<evidence type="ECO:0000256" key="7">
    <source>
        <dbReference type="ARBA" id="ARBA00047899"/>
    </source>
</evidence>
<evidence type="ECO:0000256" key="3">
    <source>
        <dbReference type="ARBA" id="ARBA00022679"/>
    </source>
</evidence>
<proteinExistence type="predicted"/>
<evidence type="ECO:0000256" key="4">
    <source>
        <dbReference type="ARBA" id="ARBA00022741"/>
    </source>
</evidence>
<dbReference type="GeneID" id="98120934"/>
<dbReference type="SMART" id="SM00220">
    <property type="entry name" value="S_TKc"/>
    <property type="match status" value="1"/>
</dbReference>